<evidence type="ECO:0000313" key="7">
    <source>
        <dbReference type="Proteomes" id="UP000637980"/>
    </source>
</evidence>
<dbReference type="PANTHER" id="PTHR43004">
    <property type="entry name" value="TRK SYSTEM POTASSIUM UPTAKE PROTEIN"/>
    <property type="match status" value="1"/>
</dbReference>
<dbReference type="Gene3D" id="3.50.50.60">
    <property type="entry name" value="FAD/NAD(P)-binding domain"/>
    <property type="match status" value="1"/>
</dbReference>
<evidence type="ECO:0000256" key="4">
    <source>
        <dbReference type="ARBA" id="ARBA00022827"/>
    </source>
</evidence>
<dbReference type="Proteomes" id="UP000637980">
    <property type="component" value="Unassembled WGS sequence"/>
</dbReference>
<proteinExistence type="inferred from homology"/>
<organism evidence="6 7">
    <name type="scientific">Pseudovibrio japonicus</name>
    <dbReference type="NCBI Taxonomy" id="366534"/>
    <lineage>
        <taxon>Bacteria</taxon>
        <taxon>Pseudomonadati</taxon>
        <taxon>Pseudomonadota</taxon>
        <taxon>Alphaproteobacteria</taxon>
        <taxon>Hyphomicrobiales</taxon>
        <taxon>Stappiaceae</taxon>
        <taxon>Pseudovibrio</taxon>
    </lineage>
</organism>
<dbReference type="SUPFAM" id="SSF51905">
    <property type="entry name" value="FAD/NAD(P)-binding domain"/>
    <property type="match status" value="1"/>
</dbReference>
<evidence type="ECO:0000259" key="5">
    <source>
        <dbReference type="Pfam" id="PF01494"/>
    </source>
</evidence>
<comment type="similarity">
    <text evidence="2">Belongs to the PheA/TfdB FAD monooxygenase family.</text>
</comment>
<keyword evidence="4" id="KW-0274">FAD</keyword>
<evidence type="ECO:0000256" key="2">
    <source>
        <dbReference type="ARBA" id="ARBA00007801"/>
    </source>
</evidence>
<keyword evidence="3" id="KW-0285">Flavoprotein</keyword>
<dbReference type="InterPro" id="IPR036188">
    <property type="entry name" value="FAD/NAD-bd_sf"/>
</dbReference>
<gene>
    <name evidence="6" type="ORF">GCM10007094_00340</name>
</gene>
<feature type="domain" description="FAD-binding" evidence="5">
    <location>
        <begin position="4"/>
        <end position="86"/>
    </location>
</feature>
<comment type="caution">
    <text evidence="6">The sequence shown here is derived from an EMBL/GenBank/DDBJ whole genome shotgun (WGS) entry which is preliminary data.</text>
</comment>
<dbReference type="Gene3D" id="3.30.70.2450">
    <property type="match status" value="1"/>
</dbReference>
<evidence type="ECO:0000313" key="6">
    <source>
        <dbReference type="EMBL" id="GHB16902.1"/>
    </source>
</evidence>
<accession>A0ABQ3E1P2</accession>
<dbReference type="InterPro" id="IPR050641">
    <property type="entry name" value="RIFMO-like"/>
</dbReference>
<dbReference type="PANTHER" id="PTHR43004:SF19">
    <property type="entry name" value="BINDING MONOOXYGENASE, PUTATIVE (JCVI)-RELATED"/>
    <property type="match status" value="1"/>
</dbReference>
<sequence length="283" mass="31826">MRDARWLNYFRIGYRLADRFRQGRVFLAGDAAHINSLVGGHGMNTGIQDACNLAWKLALASKGLVSDALLDSYEAERRPVAEKMIAGTRDLTEPNDSYRFMTKAQKETLIKGFQMNPDDLMSFYRNFEELDLDYSASPLSRDDSSGLSRQVKPGSEARNVEGLTYEGQTCDLFSLLGGPNHALFLFAGELGDGDTTALLSKWTKRLPWIEKYLVSIGKGRRNLPKDFRLLYDPQAQFTQRYGMLDGGLYLIRPDGYISYRTSKAKGVGNYLAEVMQACISRPQ</sequence>
<dbReference type="SUPFAM" id="SSF52833">
    <property type="entry name" value="Thioredoxin-like"/>
    <property type="match status" value="1"/>
</dbReference>
<comment type="cofactor">
    <cofactor evidence="1">
        <name>FAD</name>
        <dbReference type="ChEBI" id="CHEBI:57692"/>
    </cofactor>
</comment>
<dbReference type="InterPro" id="IPR036249">
    <property type="entry name" value="Thioredoxin-like_sf"/>
</dbReference>
<dbReference type="PRINTS" id="PR00420">
    <property type="entry name" value="RNGMNOXGNASE"/>
</dbReference>
<evidence type="ECO:0000256" key="3">
    <source>
        <dbReference type="ARBA" id="ARBA00022630"/>
    </source>
</evidence>
<dbReference type="Pfam" id="PF01494">
    <property type="entry name" value="FAD_binding_3"/>
    <property type="match status" value="1"/>
</dbReference>
<reference evidence="7" key="1">
    <citation type="journal article" date="2019" name="Int. J. Syst. Evol. Microbiol.">
        <title>The Global Catalogue of Microorganisms (GCM) 10K type strain sequencing project: providing services to taxonomists for standard genome sequencing and annotation.</title>
        <authorList>
            <consortium name="The Broad Institute Genomics Platform"/>
            <consortium name="The Broad Institute Genome Sequencing Center for Infectious Disease"/>
            <person name="Wu L."/>
            <person name="Ma J."/>
        </authorList>
    </citation>
    <scope>NUCLEOTIDE SEQUENCE [LARGE SCALE GENOMIC DNA]</scope>
    <source>
        <strain evidence="7">KCTC 12861</strain>
    </source>
</reference>
<evidence type="ECO:0000256" key="1">
    <source>
        <dbReference type="ARBA" id="ARBA00001974"/>
    </source>
</evidence>
<dbReference type="InterPro" id="IPR002938">
    <property type="entry name" value="FAD-bd"/>
</dbReference>
<name>A0ABQ3E1P2_9HYPH</name>
<keyword evidence="7" id="KW-1185">Reference proteome</keyword>
<dbReference type="EMBL" id="BMXE01000001">
    <property type="protein sequence ID" value="GHB16902.1"/>
    <property type="molecule type" value="Genomic_DNA"/>
</dbReference>
<dbReference type="Gene3D" id="3.40.30.120">
    <property type="match status" value="1"/>
</dbReference>
<protein>
    <recommendedName>
        <fullName evidence="5">FAD-binding domain-containing protein</fullName>
    </recommendedName>
</protein>